<dbReference type="InterPro" id="IPR027417">
    <property type="entry name" value="P-loop_NTPase"/>
</dbReference>
<evidence type="ECO:0000256" key="3">
    <source>
        <dbReference type="ARBA" id="ARBA00022692"/>
    </source>
</evidence>
<evidence type="ECO:0000256" key="1">
    <source>
        <dbReference type="ARBA" id="ARBA00004651"/>
    </source>
</evidence>
<keyword evidence="4" id="KW-0547">Nucleotide-binding</keyword>
<dbReference type="SUPFAM" id="SSF90123">
    <property type="entry name" value="ABC transporter transmembrane region"/>
    <property type="match status" value="1"/>
</dbReference>
<dbReference type="EMBL" id="WUMU01000015">
    <property type="protein sequence ID" value="MXN18704.1"/>
    <property type="molecule type" value="Genomic_DNA"/>
</dbReference>
<dbReference type="GO" id="GO:0016887">
    <property type="term" value="F:ATP hydrolysis activity"/>
    <property type="evidence" value="ECO:0007669"/>
    <property type="project" value="InterPro"/>
</dbReference>
<dbReference type="InterPro" id="IPR039421">
    <property type="entry name" value="Type_1_exporter"/>
</dbReference>
<feature type="transmembrane region" description="Helical" evidence="9">
    <location>
        <begin position="48"/>
        <end position="75"/>
    </location>
</feature>
<dbReference type="InterPro" id="IPR003593">
    <property type="entry name" value="AAA+_ATPase"/>
</dbReference>
<evidence type="ECO:0000256" key="6">
    <source>
        <dbReference type="ARBA" id="ARBA00022989"/>
    </source>
</evidence>
<feature type="transmembrane region" description="Helical" evidence="9">
    <location>
        <begin position="161"/>
        <end position="185"/>
    </location>
</feature>
<protein>
    <submittedName>
        <fullName evidence="12">ATP-binding cassette domain-containing protein</fullName>
    </submittedName>
</protein>
<dbReference type="GO" id="GO:0005886">
    <property type="term" value="C:plasma membrane"/>
    <property type="evidence" value="ECO:0007669"/>
    <property type="project" value="UniProtKB-SubCell"/>
</dbReference>
<dbReference type="InterPro" id="IPR017871">
    <property type="entry name" value="ABC_transporter-like_CS"/>
</dbReference>
<evidence type="ECO:0000256" key="4">
    <source>
        <dbReference type="ARBA" id="ARBA00022741"/>
    </source>
</evidence>
<keyword evidence="3 9" id="KW-0812">Transmembrane</keyword>
<dbReference type="GO" id="GO:0015421">
    <property type="term" value="F:ABC-type oligopeptide transporter activity"/>
    <property type="evidence" value="ECO:0007669"/>
    <property type="project" value="TreeGrafter"/>
</dbReference>
<keyword evidence="13" id="KW-1185">Reference proteome</keyword>
<accession>A0A6L7G2U9</accession>
<dbReference type="InterPro" id="IPR036640">
    <property type="entry name" value="ABC1_TM_sf"/>
</dbReference>
<evidence type="ECO:0000256" key="7">
    <source>
        <dbReference type="ARBA" id="ARBA00023136"/>
    </source>
</evidence>
<dbReference type="CDD" id="cd18552">
    <property type="entry name" value="ABC_6TM_MsbA_like"/>
    <property type="match status" value="1"/>
</dbReference>
<dbReference type="PANTHER" id="PTHR43394">
    <property type="entry name" value="ATP-DEPENDENT PERMEASE MDL1, MITOCHONDRIAL"/>
    <property type="match status" value="1"/>
</dbReference>
<evidence type="ECO:0000313" key="13">
    <source>
        <dbReference type="Proteomes" id="UP000477911"/>
    </source>
</evidence>
<evidence type="ECO:0000256" key="2">
    <source>
        <dbReference type="ARBA" id="ARBA00022448"/>
    </source>
</evidence>
<dbReference type="SMART" id="SM00382">
    <property type="entry name" value="AAA"/>
    <property type="match status" value="1"/>
</dbReference>
<dbReference type="PROSITE" id="PS50929">
    <property type="entry name" value="ABC_TM1F"/>
    <property type="match status" value="1"/>
</dbReference>
<feature type="region of interest" description="Disordered" evidence="8">
    <location>
        <begin position="1"/>
        <end position="25"/>
    </location>
</feature>
<keyword evidence="2" id="KW-0813">Transport</keyword>
<organism evidence="12 13">
    <name type="scientific">Pseudooceanicola albus</name>
    <dbReference type="NCBI Taxonomy" id="2692189"/>
    <lineage>
        <taxon>Bacteria</taxon>
        <taxon>Pseudomonadati</taxon>
        <taxon>Pseudomonadota</taxon>
        <taxon>Alphaproteobacteria</taxon>
        <taxon>Rhodobacterales</taxon>
        <taxon>Paracoccaceae</taxon>
        <taxon>Pseudooceanicola</taxon>
    </lineage>
</organism>
<dbReference type="SUPFAM" id="SSF52540">
    <property type="entry name" value="P-loop containing nucleoside triphosphate hydrolases"/>
    <property type="match status" value="1"/>
</dbReference>
<dbReference type="Gene3D" id="1.20.1560.10">
    <property type="entry name" value="ABC transporter type 1, transmembrane domain"/>
    <property type="match status" value="1"/>
</dbReference>
<feature type="transmembrane region" description="Helical" evidence="9">
    <location>
        <begin position="277"/>
        <end position="298"/>
    </location>
</feature>
<dbReference type="PROSITE" id="PS00211">
    <property type="entry name" value="ABC_TRANSPORTER_1"/>
    <property type="match status" value="1"/>
</dbReference>
<feature type="transmembrane region" description="Helical" evidence="9">
    <location>
        <begin position="191"/>
        <end position="209"/>
    </location>
</feature>
<evidence type="ECO:0000313" key="12">
    <source>
        <dbReference type="EMBL" id="MXN18704.1"/>
    </source>
</evidence>
<dbReference type="FunFam" id="3.40.50.300:FF:000287">
    <property type="entry name" value="Multidrug ABC transporter ATP-binding protein"/>
    <property type="match status" value="1"/>
</dbReference>
<evidence type="ECO:0000259" key="11">
    <source>
        <dbReference type="PROSITE" id="PS50929"/>
    </source>
</evidence>
<dbReference type="Gene3D" id="3.40.50.300">
    <property type="entry name" value="P-loop containing nucleotide triphosphate hydrolases"/>
    <property type="match status" value="1"/>
</dbReference>
<dbReference type="PROSITE" id="PS50893">
    <property type="entry name" value="ABC_TRANSPORTER_2"/>
    <property type="match status" value="1"/>
</dbReference>
<feature type="domain" description="ABC transmembrane type-1" evidence="11">
    <location>
        <begin position="51"/>
        <end position="334"/>
    </location>
</feature>
<comment type="caution">
    <text evidence="12">The sequence shown here is derived from an EMBL/GenBank/DDBJ whole genome shotgun (WGS) entry which is preliminary data.</text>
</comment>
<feature type="transmembrane region" description="Helical" evidence="9">
    <location>
        <begin position="87"/>
        <end position="107"/>
    </location>
</feature>
<keyword evidence="6 9" id="KW-1133">Transmembrane helix</keyword>
<evidence type="ECO:0000256" key="5">
    <source>
        <dbReference type="ARBA" id="ARBA00022840"/>
    </source>
</evidence>
<keyword evidence="7 9" id="KW-0472">Membrane</keyword>
<keyword evidence="5 12" id="KW-0067">ATP-binding</keyword>
<dbReference type="Proteomes" id="UP000477911">
    <property type="component" value="Unassembled WGS sequence"/>
</dbReference>
<evidence type="ECO:0000256" key="9">
    <source>
        <dbReference type="SAM" id="Phobius"/>
    </source>
</evidence>
<feature type="domain" description="ABC transporter" evidence="10">
    <location>
        <begin position="368"/>
        <end position="602"/>
    </location>
</feature>
<dbReference type="AlphaFoldDB" id="A0A6L7G2U9"/>
<name>A0A6L7G2U9_9RHOB</name>
<evidence type="ECO:0000256" key="8">
    <source>
        <dbReference type="SAM" id="MobiDB-lite"/>
    </source>
</evidence>
<dbReference type="PANTHER" id="PTHR43394:SF1">
    <property type="entry name" value="ATP-BINDING CASSETTE SUB-FAMILY B MEMBER 10, MITOCHONDRIAL"/>
    <property type="match status" value="1"/>
</dbReference>
<proteinExistence type="predicted"/>
<evidence type="ECO:0000259" key="10">
    <source>
        <dbReference type="PROSITE" id="PS50893"/>
    </source>
</evidence>
<comment type="subcellular location">
    <subcellularLocation>
        <location evidence="1">Cell membrane</location>
        <topology evidence="1">Multi-pass membrane protein</topology>
    </subcellularLocation>
</comment>
<dbReference type="RefSeq" id="WP_160894836.1">
    <property type="nucleotide sequence ID" value="NZ_WUMU01000015.1"/>
</dbReference>
<sequence>MTATADTPSDPSPPAFIEDRGDDTSLGQADNRQFLRRLLLTGLKSQRWTYAIAIVAMIVAALGATMTAWVMQGVVDAMSANKDRDDVIIVAATVAGIFMIKGIATYVQTVYMTRAGNRIVAMLQLQFYERLLSQSVSFFNINESSQLLQHTSRSAQNARQIIDLIVSSTVRDVLTLIGLVCVMFYQQPLLTVVSLVGGPIIMFGVRTILKSVRKIVAKETASLTAILKVTQETARGFQIIKLFGLEPTMGKVMKDAVEQVEDRSNAVARLNAITSPLVETLSGLVIAAVVLISAIDLVDGNPTTPGQLMSFITALLMAYEPAKRLTRMRVKIESLIVPLRLMFDLLFQPLTVEDAVNSKPLPDGPGEITLRNVHFAYRDAEPVLNGVSMTFQAGKTTAIVGASGSGKSSLMNLLMRLYDPTEGSVCVDGMDLRHVTTRSLHERLSFVGQDTFLFSTSVMNNLKLARKEATEEEIVAAAKAAHAHDFIMELPQGYDTEIGENGAFLSGGQRQRLSIARAFLRNGRILLLDEATSALDATSESLIKEALSRISQDATTVVIAHRLSTVMEADQIHVLDKGRIIQSGSPQDLLSRPGPFRAFFDQQNSTAAPEAG</sequence>
<gene>
    <name evidence="12" type="ORF">GR170_12715</name>
</gene>
<dbReference type="InterPro" id="IPR011527">
    <property type="entry name" value="ABC1_TM_dom"/>
</dbReference>
<dbReference type="Pfam" id="PF00005">
    <property type="entry name" value="ABC_tran"/>
    <property type="match status" value="1"/>
</dbReference>
<dbReference type="Pfam" id="PF00664">
    <property type="entry name" value="ABC_membrane"/>
    <property type="match status" value="1"/>
</dbReference>
<reference evidence="12 13" key="1">
    <citation type="submission" date="2019-12" db="EMBL/GenBank/DDBJ databases">
        <authorList>
            <person name="Li M."/>
        </authorList>
    </citation>
    <scope>NUCLEOTIDE SEQUENCE [LARGE SCALE GENOMIC DNA]</scope>
    <source>
        <strain evidence="12 13">GBMRC 2024</strain>
    </source>
</reference>
<dbReference type="GO" id="GO:0005524">
    <property type="term" value="F:ATP binding"/>
    <property type="evidence" value="ECO:0007669"/>
    <property type="project" value="UniProtKB-KW"/>
</dbReference>
<dbReference type="InterPro" id="IPR003439">
    <property type="entry name" value="ABC_transporter-like_ATP-bd"/>
</dbReference>